<reference evidence="2" key="2">
    <citation type="submission" date="2023-05" db="EMBL/GenBank/DDBJ databases">
        <authorList>
            <consortium name="Lawrence Berkeley National Laboratory"/>
            <person name="Steindorff A."/>
            <person name="Hensen N."/>
            <person name="Bonometti L."/>
            <person name="Westerberg I."/>
            <person name="Brannstrom I.O."/>
            <person name="Guillou S."/>
            <person name="Cros-Aarteil S."/>
            <person name="Calhoun S."/>
            <person name="Haridas S."/>
            <person name="Kuo A."/>
            <person name="Mondo S."/>
            <person name="Pangilinan J."/>
            <person name="Riley R."/>
            <person name="Labutti K."/>
            <person name="Andreopoulos B."/>
            <person name="Lipzen A."/>
            <person name="Chen C."/>
            <person name="Yanf M."/>
            <person name="Daum C."/>
            <person name="Ng V."/>
            <person name="Clum A."/>
            <person name="Ohm R."/>
            <person name="Martin F."/>
            <person name="Silar P."/>
            <person name="Natvig D."/>
            <person name="Lalanne C."/>
            <person name="Gautier V."/>
            <person name="Ament-Velasquez S.L."/>
            <person name="Kruys A."/>
            <person name="Hutchinson M.I."/>
            <person name="Powell A.J."/>
            <person name="Barry K."/>
            <person name="Miller A.N."/>
            <person name="Grigoriev I.V."/>
            <person name="Debuchy R."/>
            <person name="Gladieux P."/>
            <person name="Thoren M.H."/>
            <person name="Johannesson H."/>
        </authorList>
    </citation>
    <scope>NUCLEOTIDE SEQUENCE</scope>
    <source>
        <strain evidence="2">CBS 990.96</strain>
    </source>
</reference>
<protein>
    <submittedName>
        <fullName evidence="2">Uncharacterized protein</fullName>
    </submittedName>
</protein>
<feature type="region of interest" description="Disordered" evidence="1">
    <location>
        <begin position="135"/>
        <end position="185"/>
    </location>
</feature>
<proteinExistence type="predicted"/>
<evidence type="ECO:0000256" key="1">
    <source>
        <dbReference type="SAM" id="MobiDB-lite"/>
    </source>
</evidence>
<sequence>MCLEFSKPRDHLAPWFQHKQEIFGTVLCGFTECGKACSSPEICKAHFFGVRDDHSTAIVNERKELLAAEVEDTLKYMSCSQKRSIEHFMKALAGRGDPLSTHIPFHPTSAQKGTPRPLTHCSPSLASHLFSMHRARSSSNLKNQTDRKQVQQGEQETGDCLGSRSQDIPPSIHSSSTHPTVHDPRGTAINKLEHLTEVQSNLPEPSRIKACCPVPADIANQCHCIAVWCNCNTIAHRNIQCSATGTSSFKPGHTGYTIVGGKIGPVAYTLHTAKST</sequence>
<accession>A0AAN7H6T2</accession>
<evidence type="ECO:0000313" key="2">
    <source>
        <dbReference type="EMBL" id="KAK4230525.1"/>
    </source>
</evidence>
<dbReference type="AlphaFoldDB" id="A0AAN7H6T2"/>
<dbReference type="EMBL" id="MU865298">
    <property type="protein sequence ID" value="KAK4230525.1"/>
    <property type="molecule type" value="Genomic_DNA"/>
</dbReference>
<name>A0AAN7H6T2_9PEZI</name>
<comment type="caution">
    <text evidence="2">The sequence shown here is derived from an EMBL/GenBank/DDBJ whole genome shotgun (WGS) entry which is preliminary data.</text>
</comment>
<evidence type="ECO:0000313" key="3">
    <source>
        <dbReference type="Proteomes" id="UP001301958"/>
    </source>
</evidence>
<gene>
    <name evidence="2" type="ORF">QBC38DRAFT_29998</name>
</gene>
<keyword evidence="3" id="KW-1185">Reference proteome</keyword>
<feature type="compositionally biased region" description="Low complexity" evidence="1">
    <location>
        <begin position="168"/>
        <end position="179"/>
    </location>
</feature>
<organism evidence="2 3">
    <name type="scientific">Podospora fimiseda</name>
    <dbReference type="NCBI Taxonomy" id="252190"/>
    <lineage>
        <taxon>Eukaryota</taxon>
        <taxon>Fungi</taxon>
        <taxon>Dikarya</taxon>
        <taxon>Ascomycota</taxon>
        <taxon>Pezizomycotina</taxon>
        <taxon>Sordariomycetes</taxon>
        <taxon>Sordariomycetidae</taxon>
        <taxon>Sordariales</taxon>
        <taxon>Podosporaceae</taxon>
        <taxon>Podospora</taxon>
    </lineage>
</organism>
<dbReference type="Proteomes" id="UP001301958">
    <property type="component" value="Unassembled WGS sequence"/>
</dbReference>
<reference evidence="2" key="1">
    <citation type="journal article" date="2023" name="Mol. Phylogenet. Evol.">
        <title>Genome-scale phylogeny and comparative genomics of the fungal order Sordariales.</title>
        <authorList>
            <person name="Hensen N."/>
            <person name="Bonometti L."/>
            <person name="Westerberg I."/>
            <person name="Brannstrom I.O."/>
            <person name="Guillou S."/>
            <person name="Cros-Aarteil S."/>
            <person name="Calhoun S."/>
            <person name="Haridas S."/>
            <person name="Kuo A."/>
            <person name="Mondo S."/>
            <person name="Pangilinan J."/>
            <person name="Riley R."/>
            <person name="LaButti K."/>
            <person name="Andreopoulos B."/>
            <person name="Lipzen A."/>
            <person name="Chen C."/>
            <person name="Yan M."/>
            <person name="Daum C."/>
            <person name="Ng V."/>
            <person name="Clum A."/>
            <person name="Steindorff A."/>
            <person name="Ohm R.A."/>
            <person name="Martin F."/>
            <person name="Silar P."/>
            <person name="Natvig D.O."/>
            <person name="Lalanne C."/>
            <person name="Gautier V."/>
            <person name="Ament-Velasquez S.L."/>
            <person name="Kruys A."/>
            <person name="Hutchinson M.I."/>
            <person name="Powell A.J."/>
            <person name="Barry K."/>
            <person name="Miller A.N."/>
            <person name="Grigoriev I.V."/>
            <person name="Debuchy R."/>
            <person name="Gladieux P."/>
            <person name="Hiltunen Thoren M."/>
            <person name="Johannesson H."/>
        </authorList>
    </citation>
    <scope>NUCLEOTIDE SEQUENCE</scope>
    <source>
        <strain evidence="2">CBS 990.96</strain>
    </source>
</reference>